<dbReference type="AlphaFoldDB" id="A0A8C9Y656"/>
<keyword evidence="2" id="KW-1185">Reference proteome</keyword>
<dbReference type="Proteomes" id="UP000694568">
    <property type="component" value="Unplaced"/>
</dbReference>
<evidence type="ECO:0000313" key="1">
    <source>
        <dbReference type="Ensembl" id="ENSSLUP00000019093.1"/>
    </source>
</evidence>
<evidence type="ECO:0000313" key="2">
    <source>
        <dbReference type="Proteomes" id="UP000694568"/>
    </source>
</evidence>
<sequence length="70" mass="8244">MINKKLGDLRPPLKFLKWCSVIYNFEKYCMEHNAQAEFTSDIQTNDPIHLQTTMKNLDINSLTTPFLIRL</sequence>
<name>A0A8C9Y656_SANLU</name>
<dbReference type="Ensembl" id="ENSSLUT00000019696.1">
    <property type="protein sequence ID" value="ENSSLUP00000019093.1"/>
    <property type="gene ID" value="ENSSLUG00000008851.1"/>
</dbReference>
<accession>A0A8C9Y656</accession>
<organism evidence="1 2">
    <name type="scientific">Sander lucioperca</name>
    <name type="common">Pike-perch</name>
    <name type="synonym">Perca lucioperca</name>
    <dbReference type="NCBI Taxonomy" id="283035"/>
    <lineage>
        <taxon>Eukaryota</taxon>
        <taxon>Metazoa</taxon>
        <taxon>Chordata</taxon>
        <taxon>Craniata</taxon>
        <taxon>Vertebrata</taxon>
        <taxon>Euteleostomi</taxon>
        <taxon>Actinopterygii</taxon>
        <taxon>Neopterygii</taxon>
        <taxon>Teleostei</taxon>
        <taxon>Neoteleostei</taxon>
        <taxon>Acanthomorphata</taxon>
        <taxon>Eupercaria</taxon>
        <taxon>Perciformes</taxon>
        <taxon>Percoidei</taxon>
        <taxon>Percidae</taxon>
        <taxon>Luciopercinae</taxon>
        <taxon>Sander</taxon>
    </lineage>
</organism>
<reference evidence="1" key="1">
    <citation type="submission" date="2025-08" db="UniProtKB">
        <authorList>
            <consortium name="Ensembl"/>
        </authorList>
    </citation>
    <scope>IDENTIFICATION</scope>
</reference>
<protein>
    <submittedName>
        <fullName evidence="1">Uncharacterized protein</fullName>
    </submittedName>
</protein>
<proteinExistence type="predicted"/>
<reference evidence="1" key="2">
    <citation type="submission" date="2025-09" db="UniProtKB">
        <authorList>
            <consortium name="Ensembl"/>
        </authorList>
    </citation>
    <scope>IDENTIFICATION</scope>
</reference>